<protein>
    <recommendedName>
        <fullName evidence="1">DUF6455 domain-containing protein</fullName>
    </recommendedName>
</protein>
<evidence type="ECO:0000313" key="3">
    <source>
        <dbReference type="Proteomes" id="UP000186997"/>
    </source>
</evidence>
<dbReference type="STRING" id="287098.SAMN05421665_3517"/>
<dbReference type="Pfam" id="PF20056">
    <property type="entry name" value="DUF6455"/>
    <property type="match status" value="1"/>
</dbReference>
<organism evidence="2 3">
    <name type="scientific">Yoonia rosea</name>
    <dbReference type="NCBI Taxonomy" id="287098"/>
    <lineage>
        <taxon>Bacteria</taxon>
        <taxon>Pseudomonadati</taxon>
        <taxon>Pseudomonadota</taxon>
        <taxon>Alphaproteobacteria</taxon>
        <taxon>Rhodobacterales</taxon>
        <taxon>Paracoccaceae</taxon>
        <taxon>Yoonia</taxon>
    </lineage>
</organism>
<evidence type="ECO:0000313" key="2">
    <source>
        <dbReference type="EMBL" id="SIT91918.1"/>
    </source>
</evidence>
<dbReference type="InterPro" id="IPR045601">
    <property type="entry name" value="DUF6455"/>
</dbReference>
<accession>A0A1R3XJU0</accession>
<dbReference type="EMBL" id="FTPR01000004">
    <property type="protein sequence ID" value="SIT91918.1"/>
    <property type="molecule type" value="Genomic_DNA"/>
</dbReference>
<name>A0A1R3XJU0_9RHOB</name>
<reference evidence="3" key="1">
    <citation type="submission" date="2017-01" db="EMBL/GenBank/DDBJ databases">
        <authorList>
            <person name="Varghese N."/>
            <person name="Submissions S."/>
        </authorList>
    </citation>
    <scope>NUCLEOTIDE SEQUENCE [LARGE SCALE GENOMIC DNA]</scope>
    <source>
        <strain evidence="3">DSM 29591</strain>
    </source>
</reference>
<dbReference type="RefSeq" id="WP_055296032.1">
    <property type="nucleotide sequence ID" value="NZ_FTPR01000004.1"/>
</dbReference>
<feature type="domain" description="DUF6455" evidence="1">
    <location>
        <begin position="1"/>
        <end position="83"/>
    </location>
</feature>
<dbReference type="AlphaFoldDB" id="A0A1R3XJU0"/>
<sequence length="84" mass="9596">MQTLGDAREHFWRVIKMADACEVDLSTALDENRINIDEYADMITSCRGCTQVGKCDRLLADAPKLDHAPDYCENRDMFAVLRQD</sequence>
<proteinExistence type="predicted"/>
<dbReference type="OrthoDB" id="7689275at2"/>
<dbReference type="Proteomes" id="UP000186997">
    <property type="component" value="Unassembled WGS sequence"/>
</dbReference>
<evidence type="ECO:0000259" key="1">
    <source>
        <dbReference type="Pfam" id="PF20056"/>
    </source>
</evidence>
<keyword evidence="3" id="KW-1185">Reference proteome</keyword>
<gene>
    <name evidence="2" type="ORF">SAMN05421665_3517</name>
</gene>